<feature type="domain" description="GH18" evidence="18">
    <location>
        <begin position="28"/>
        <end position="344"/>
    </location>
</feature>
<dbReference type="SMART" id="SM00236">
    <property type="entry name" value="fCBD"/>
    <property type="match status" value="1"/>
</dbReference>
<keyword evidence="20" id="KW-1185">Reference proteome</keyword>
<dbReference type="GO" id="GO:0008061">
    <property type="term" value="F:chitin binding"/>
    <property type="evidence" value="ECO:0007669"/>
    <property type="project" value="UniProtKB-KW"/>
</dbReference>
<dbReference type="GO" id="GO:0008843">
    <property type="term" value="F:endochitinase activity"/>
    <property type="evidence" value="ECO:0007669"/>
    <property type="project" value="UniProtKB-EC"/>
</dbReference>
<keyword evidence="11 13" id="KW-0326">Glycosidase</keyword>
<dbReference type="InterPro" id="IPR017853">
    <property type="entry name" value="GH"/>
</dbReference>
<keyword evidence="9" id="KW-0843">Virulence</keyword>
<dbReference type="GO" id="GO:0030248">
    <property type="term" value="F:cellulose binding"/>
    <property type="evidence" value="ECO:0007669"/>
    <property type="project" value="InterPro"/>
</dbReference>
<sequence length="411" mass="43578">MVQLSAYLGAMLAALPLARAGFNASSIQNIAVYWGELNRLFLDLSFQLIRCLQVKTRQTKQTLSNACLPIVPIIPIGFMNGISPVITNFANAGNNCTAFPDNTNALDCPQIEEDIITCQQTYGKTILISLGGGSYSQGGFSSTSAATSAAQTVWDMFGPVNLNSNVDRPFGSAVVDGVDFDFESGVNNLATFATELRSLMDASTSSANRKFYLSAAPQCVYPDFADNPALNGVVSFDFIMIQYYNNGCGVSSYVPGATTQWNYNFDVWDNWAHTVSKNPNVKILLGIAANTGAASGYVSGTQLSAVISFTKQYSSFAGIMMWDMSQLYENSGFLDQVVSDLSAPGSTPPATTSTGASKTSTTSGSSTSPTGGSGGSVPQWGQCGGEVYTGPTQCQSPYKCVVSSVWWSSCQ</sequence>
<evidence type="ECO:0000256" key="13">
    <source>
        <dbReference type="RuleBase" id="RU000489"/>
    </source>
</evidence>
<evidence type="ECO:0000256" key="1">
    <source>
        <dbReference type="ARBA" id="ARBA00000822"/>
    </source>
</evidence>
<dbReference type="AlphaFoldDB" id="A0A395NIL7"/>
<evidence type="ECO:0000256" key="7">
    <source>
        <dbReference type="ARBA" id="ARBA00022801"/>
    </source>
</evidence>
<evidence type="ECO:0000256" key="6">
    <source>
        <dbReference type="ARBA" id="ARBA00022729"/>
    </source>
</evidence>
<feature type="signal peptide" evidence="16">
    <location>
        <begin position="1"/>
        <end position="20"/>
    </location>
</feature>
<keyword evidence="8" id="KW-0146">Chitin degradation</keyword>
<dbReference type="Pfam" id="PF00704">
    <property type="entry name" value="Glyco_hydro_18"/>
    <property type="match status" value="1"/>
</dbReference>
<keyword evidence="10" id="KW-0119">Carbohydrate metabolism</keyword>
<dbReference type="InterPro" id="IPR000254">
    <property type="entry name" value="CBD"/>
</dbReference>
<evidence type="ECO:0000259" key="17">
    <source>
        <dbReference type="PROSITE" id="PS51164"/>
    </source>
</evidence>
<evidence type="ECO:0000256" key="10">
    <source>
        <dbReference type="ARBA" id="ARBA00023277"/>
    </source>
</evidence>
<dbReference type="PROSITE" id="PS51910">
    <property type="entry name" value="GH18_2"/>
    <property type="match status" value="1"/>
</dbReference>
<keyword evidence="4" id="KW-0964">Secreted</keyword>
<feature type="compositionally biased region" description="Low complexity" evidence="15">
    <location>
        <begin position="344"/>
        <end position="370"/>
    </location>
</feature>
<feature type="domain" description="CBM1" evidence="17">
    <location>
        <begin position="375"/>
        <end position="411"/>
    </location>
</feature>
<proteinExistence type="inferred from homology"/>
<comment type="catalytic activity">
    <reaction evidence="1">
        <text>Random endo-hydrolysis of N-acetyl-beta-D-glucosaminide (1-&gt;4)-beta-linkages in chitin and chitodextrins.</text>
        <dbReference type="EC" id="3.2.1.14"/>
    </reaction>
</comment>
<name>A0A395NIL7_TRIAR</name>
<dbReference type="OrthoDB" id="2425929at2759"/>
<protein>
    <recommendedName>
        <fullName evidence="3">chitinase</fullName>
        <ecNumber evidence="3">3.2.1.14</ecNumber>
    </recommendedName>
</protein>
<dbReference type="PROSITE" id="PS01095">
    <property type="entry name" value="GH18_1"/>
    <property type="match status" value="1"/>
</dbReference>
<evidence type="ECO:0000256" key="3">
    <source>
        <dbReference type="ARBA" id="ARBA00012729"/>
    </source>
</evidence>
<dbReference type="PANTHER" id="PTHR45708:SF49">
    <property type="entry name" value="ENDOCHITINASE"/>
    <property type="match status" value="1"/>
</dbReference>
<dbReference type="PROSITE" id="PS51164">
    <property type="entry name" value="CBM1_2"/>
    <property type="match status" value="1"/>
</dbReference>
<dbReference type="InterPro" id="IPR035971">
    <property type="entry name" value="CBD_sf"/>
</dbReference>
<dbReference type="Pfam" id="PF00734">
    <property type="entry name" value="CBM_1"/>
    <property type="match status" value="1"/>
</dbReference>
<dbReference type="EMBL" id="PXOA01000401">
    <property type="protein sequence ID" value="RFU75942.1"/>
    <property type="molecule type" value="Genomic_DNA"/>
</dbReference>
<evidence type="ECO:0000256" key="4">
    <source>
        <dbReference type="ARBA" id="ARBA00022525"/>
    </source>
</evidence>
<feature type="chain" id="PRO_5017315311" description="chitinase" evidence="16">
    <location>
        <begin position="21"/>
        <end position="411"/>
    </location>
</feature>
<dbReference type="GO" id="GO:0000272">
    <property type="term" value="P:polysaccharide catabolic process"/>
    <property type="evidence" value="ECO:0007669"/>
    <property type="project" value="UniProtKB-KW"/>
</dbReference>
<comment type="caution">
    <text evidence="19">The sequence shown here is derived from an EMBL/GenBank/DDBJ whole genome shotgun (WGS) entry which is preliminary data.</text>
</comment>
<dbReference type="InterPro" id="IPR001579">
    <property type="entry name" value="Glyco_hydro_18_chit_AS"/>
</dbReference>
<dbReference type="PANTHER" id="PTHR45708">
    <property type="entry name" value="ENDOCHITINASE"/>
    <property type="match status" value="1"/>
</dbReference>
<dbReference type="STRING" id="490622.A0A395NIL7"/>
<evidence type="ECO:0000256" key="14">
    <source>
        <dbReference type="RuleBase" id="RU004453"/>
    </source>
</evidence>
<evidence type="ECO:0000256" key="8">
    <source>
        <dbReference type="ARBA" id="ARBA00023024"/>
    </source>
</evidence>
<evidence type="ECO:0000256" key="11">
    <source>
        <dbReference type="ARBA" id="ARBA00023295"/>
    </source>
</evidence>
<keyword evidence="6 16" id="KW-0732">Signal</keyword>
<reference evidence="19 20" key="1">
    <citation type="journal article" date="2018" name="PLoS Pathog.">
        <title>Evolution of structural diversity of trichothecenes, a family of toxins produced by plant pathogenic and entomopathogenic fungi.</title>
        <authorList>
            <person name="Proctor R.H."/>
            <person name="McCormick S.P."/>
            <person name="Kim H.S."/>
            <person name="Cardoza R.E."/>
            <person name="Stanley A.M."/>
            <person name="Lindo L."/>
            <person name="Kelly A."/>
            <person name="Brown D.W."/>
            <person name="Lee T."/>
            <person name="Vaughan M.M."/>
            <person name="Alexander N.J."/>
            <person name="Busman M."/>
            <person name="Gutierrez S."/>
        </authorList>
    </citation>
    <scope>NUCLEOTIDE SEQUENCE [LARGE SCALE GENOMIC DNA]</scope>
    <source>
        <strain evidence="19 20">IBT 40837</strain>
    </source>
</reference>
<comment type="similarity">
    <text evidence="14">Belongs to the glycosyl hydrolase 18 family.</text>
</comment>
<dbReference type="Proteomes" id="UP000266272">
    <property type="component" value="Unassembled WGS sequence"/>
</dbReference>
<feature type="region of interest" description="Disordered" evidence="15">
    <location>
        <begin position="344"/>
        <end position="377"/>
    </location>
</feature>
<evidence type="ECO:0000256" key="12">
    <source>
        <dbReference type="ARBA" id="ARBA00023326"/>
    </source>
</evidence>
<organism evidence="19 20">
    <name type="scientific">Trichoderma arundinaceum</name>
    <dbReference type="NCBI Taxonomy" id="490622"/>
    <lineage>
        <taxon>Eukaryota</taxon>
        <taxon>Fungi</taxon>
        <taxon>Dikarya</taxon>
        <taxon>Ascomycota</taxon>
        <taxon>Pezizomycotina</taxon>
        <taxon>Sordariomycetes</taxon>
        <taxon>Hypocreomycetidae</taxon>
        <taxon>Hypocreales</taxon>
        <taxon>Hypocreaceae</taxon>
        <taxon>Trichoderma</taxon>
    </lineage>
</organism>
<evidence type="ECO:0000313" key="20">
    <source>
        <dbReference type="Proteomes" id="UP000266272"/>
    </source>
</evidence>
<evidence type="ECO:0000256" key="16">
    <source>
        <dbReference type="SAM" id="SignalP"/>
    </source>
</evidence>
<evidence type="ECO:0000256" key="2">
    <source>
        <dbReference type="ARBA" id="ARBA00004613"/>
    </source>
</evidence>
<dbReference type="GO" id="GO:0005576">
    <property type="term" value="C:extracellular region"/>
    <property type="evidence" value="ECO:0007669"/>
    <property type="project" value="UniProtKB-SubCell"/>
</dbReference>
<gene>
    <name evidence="19" type="ORF">TARUN_6311</name>
</gene>
<keyword evidence="12" id="KW-0624">Polysaccharide degradation</keyword>
<dbReference type="Gene3D" id="3.20.20.80">
    <property type="entry name" value="Glycosidases"/>
    <property type="match status" value="1"/>
</dbReference>
<keyword evidence="5" id="KW-0147">Chitin-binding</keyword>
<dbReference type="SUPFAM" id="SSF51445">
    <property type="entry name" value="(Trans)glycosidases"/>
    <property type="match status" value="1"/>
</dbReference>
<dbReference type="EC" id="3.2.1.14" evidence="3"/>
<evidence type="ECO:0000256" key="5">
    <source>
        <dbReference type="ARBA" id="ARBA00022669"/>
    </source>
</evidence>
<evidence type="ECO:0000313" key="19">
    <source>
        <dbReference type="EMBL" id="RFU75942.1"/>
    </source>
</evidence>
<dbReference type="InterPro" id="IPR001223">
    <property type="entry name" value="Glyco_hydro18_cat"/>
</dbReference>
<accession>A0A395NIL7</accession>
<comment type="subcellular location">
    <subcellularLocation>
        <location evidence="2">Secreted</location>
    </subcellularLocation>
</comment>
<keyword evidence="7 13" id="KW-0378">Hydrolase</keyword>
<evidence type="ECO:0000259" key="18">
    <source>
        <dbReference type="PROSITE" id="PS51910"/>
    </source>
</evidence>
<dbReference type="InterPro" id="IPR050542">
    <property type="entry name" value="Glycosyl_Hydrlase18_Chitinase"/>
</dbReference>
<evidence type="ECO:0000256" key="15">
    <source>
        <dbReference type="SAM" id="MobiDB-lite"/>
    </source>
</evidence>
<dbReference type="GO" id="GO:0006032">
    <property type="term" value="P:chitin catabolic process"/>
    <property type="evidence" value="ECO:0007669"/>
    <property type="project" value="UniProtKB-KW"/>
</dbReference>
<dbReference type="SUPFAM" id="SSF57180">
    <property type="entry name" value="Cellulose-binding domain"/>
    <property type="match status" value="1"/>
</dbReference>
<evidence type="ECO:0000256" key="9">
    <source>
        <dbReference type="ARBA" id="ARBA00023026"/>
    </source>
</evidence>